<keyword evidence="2" id="KW-1185">Reference proteome</keyword>
<dbReference type="Pfam" id="PF14384">
    <property type="entry name" value="BrnA_antitoxin"/>
    <property type="match status" value="1"/>
</dbReference>
<comment type="caution">
    <text evidence="1">The sequence shown here is derived from an EMBL/GenBank/DDBJ whole genome shotgun (WGS) entry which is preliminary data.</text>
</comment>
<dbReference type="Proteomes" id="UP001194696">
    <property type="component" value="Unassembled WGS sequence"/>
</dbReference>
<evidence type="ECO:0008006" key="3">
    <source>
        <dbReference type="Google" id="ProtNLM"/>
    </source>
</evidence>
<dbReference type="InterPro" id="IPR025528">
    <property type="entry name" value="BrnA_antitoxin"/>
</dbReference>
<protein>
    <recommendedName>
        <fullName evidence="3">BrnA antitoxin of type II toxin-antitoxin system</fullName>
    </recommendedName>
</protein>
<accession>A0ABQ7K159</accession>
<evidence type="ECO:0000313" key="1">
    <source>
        <dbReference type="EMBL" id="KAG0289036.1"/>
    </source>
</evidence>
<evidence type="ECO:0000313" key="2">
    <source>
        <dbReference type="Proteomes" id="UP001194696"/>
    </source>
</evidence>
<name>A0ABQ7K159_9FUNG</name>
<gene>
    <name evidence="1" type="ORF">BGZ96_007308</name>
</gene>
<reference evidence="1 2" key="1">
    <citation type="journal article" date="2020" name="Fungal Divers.">
        <title>Resolving the Mortierellaceae phylogeny through synthesis of multi-gene phylogenetics and phylogenomics.</title>
        <authorList>
            <person name="Vandepol N."/>
            <person name="Liber J."/>
            <person name="Desiro A."/>
            <person name="Na H."/>
            <person name="Kennedy M."/>
            <person name="Barry K."/>
            <person name="Grigoriev I.V."/>
            <person name="Miller A.N."/>
            <person name="O'Donnell K."/>
            <person name="Stajich J.E."/>
            <person name="Bonito G."/>
        </authorList>
    </citation>
    <scope>NUCLEOTIDE SEQUENCE [LARGE SCALE GENOMIC DNA]</scope>
    <source>
        <strain evidence="1 2">AD045</strain>
    </source>
</reference>
<organism evidence="1 2">
    <name type="scientific">Linnemannia gamsii</name>
    <dbReference type="NCBI Taxonomy" id="64522"/>
    <lineage>
        <taxon>Eukaryota</taxon>
        <taxon>Fungi</taxon>
        <taxon>Fungi incertae sedis</taxon>
        <taxon>Mucoromycota</taxon>
        <taxon>Mortierellomycotina</taxon>
        <taxon>Mortierellomycetes</taxon>
        <taxon>Mortierellales</taxon>
        <taxon>Mortierellaceae</taxon>
        <taxon>Linnemannia</taxon>
    </lineage>
</organism>
<proteinExistence type="predicted"/>
<sequence length="168" mass="19018">MDARFGSMNKDMDARFGSMNKDMDARFESMNKDMDARFESMKKDTDTRFALASKDTDVKLSKLRDTLVAWVIEVALNSGIAADPDSRELDNEWFAKAKPATRVVPKIYSALVAKRPRGRPKADKTKVFTAIRLDANLLDKFKTTGKGWQTRVNAALRQYLAEHPLAKK</sequence>
<dbReference type="EMBL" id="JAAAIM010000371">
    <property type="protein sequence ID" value="KAG0289036.1"/>
    <property type="molecule type" value="Genomic_DNA"/>
</dbReference>